<evidence type="ECO:0000256" key="2">
    <source>
        <dbReference type="ARBA" id="ARBA00022908"/>
    </source>
</evidence>
<dbReference type="InterPro" id="IPR004107">
    <property type="entry name" value="Integrase_SAM-like_N"/>
</dbReference>
<feature type="domain" description="Tyr recombinase" evidence="6">
    <location>
        <begin position="127"/>
        <end position="313"/>
    </location>
</feature>
<evidence type="ECO:0000259" key="7">
    <source>
        <dbReference type="PROSITE" id="PS51900"/>
    </source>
</evidence>
<dbReference type="InterPro" id="IPR002104">
    <property type="entry name" value="Integrase_catalytic"/>
</dbReference>
<keyword evidence="3 5" id="KW-0238">DNA-binding</keyword>
<dbReference type="InterPro" id="IPR011010">
    <property type="entry name" value="DNA_brk_join_enz"/>
</dbReference>
<dbReference type="HOGENOM" id="CLU_027562_9_6_3"/>
<evidence type="ECO:0000256" key="4">
    <source>
        <dbReference type="ARBA" id="ARBA00023172"/>
    </source>
</evidence>
<dbReference type="PROSITE" id="PS51898">
    <property type="entry name" value="TYR_RECOMBINASE"/>
    <property type="match status" value="1"/>
</dbReference>
<dbReference type="Gene3D" id="1.10.443.10">
    <property type="entry name" value="Intergrase catalytic core"/>
    <property type="match status" value="1"/>
</dbReference>
<keyword evidence="8" id="KW-0614">Plasmid</keyword>
<dbReference type="AlphaFoldDB" id="A8ZL87"/>
<dbReference type="SUPFAM" id="SSF47823">
    <property type="entry name" value="lambda integrase-like, N-terminal domain"/>
    <property type="match status" value="1"/>
</dbReference>
<dbReference type="GO" id="GO:0003677">
    <property type="term" value="F:DNA binding"/>
    <property type="evidence" value="ECO:0007669"/>
    <property type="project" value="UniProtKB-UniRule"/>
</dbReference>
<dbReference type="GO" id="GO:0015074">
    <property type="term" value="P:DNA integration"/>
    <property type="evidence" value="ECO:0007669"/>
    <property type="project" value="UniProtKB-KW"/>
</dbReference>
<dbReference type="InterPro" id="IPR044068">
    <property type="entry name" value="CB"/>
</dbReference>
<name>A8ZL87_ACAM1</name>
<keyword evidence="2" id="KW-0229">DNA integration</keyword>
<organism evidence="8 9">
    <name type="scientific">Acaryochloris marina (strain MBIC 11017)</name>
    <dbReference type="NCBI Taxonomy" id="329726"/>
    <lineage>
        <taxon>Bacteria</taxon>
        <taxon>Bacillati</taxon>
        <taxon>Cyanobacteriota</taxon>
        <taxon>Cyanophyceae</taxon>
        <taxon>Acaryochloridales</taxon>
        <taxon>Acaryochloridaceae</taxon>
        <taxon>Acaryochloris</taxon>
    </lineage>
</organism>
<dbReference type="Pfam" id="PF00589">
    <property type="entry name" value="Phage_integrase"/>
    <property type="match status" value="1"/>
</dbReference>
<evidence type="ECO:0000259" key="6">
    <source>
        <dbReference type="PROSITE" id="PS51898"/>
    </source>
</evidence>
<dbReference type="PROSITE" id="PS51900">
    <property type="entry name" value="CB"/>
    <property type="match status" value="1"/>
</dbReference>
<dbReference type="PANTHER" id="PTHR30349:SF64">
    <property type="entry name" value="PROPHAGE INTEGRASE INTD-RELATED"/>
    <property type="match status" value="1"/>
</dbReference>
<dbReference type="RefSeq" id="WP_012167065.1">
    <property type="nucleotide sequence ID" value="NC_009927.1"/>
</dbReference>
<comment type="similarity">
    <text evidence="1">Belongs to the 'phage' integrase family.</text>
</comment>
<dbReference type="GO" id="GO:0006310">
    <property type="term" value="P:DNA recombination"/>
    <property type="evidence" value="ECO:0007669"/>
    <property type="project" value="UniProtKB-KW"/>
</dbReference>
<feature type="domain" description="Core-binding (CB)" evidence="7">
    <location>
        <begin position="16"/>
        <end position="106"/>
    </location>
</feature>
<dbReference type="InterPro" id="IPR050090">
    <property type="entry name" value="Tyrosine_recombinase_XerCD"/>
</dbReference>
<keyword evidence="4" id="KW-0233">DNA recombination</keyword>
<dbReference type="KEGG" id="amr:AM1_B0194"/>
<dbReference type="EMBL" id="CP000839">
    <property type="protein sequence ID" value="ABW31914.1"/>
    <property type="molecule type" value="Genomic_DNA"/>
</dbReference>
<dbReference type="Pfam" id="PF02899">
    <property type="entry name" value="Phage_int_SAM_1"/>
    <property type="match status" value="1"/>
</dbReference>
<evidence type="ECO:0000256" key="1">
    <source>
        <dbReference type="ARBA" id="ARBA00008857"/>
    </source>
</evidence>
<sequence>MELDAIPTPPASALKILENDVLSDLLRDKRSPSTRRAYRKDLTDFFRKMFAEDPTPEMVGLFLGMDRHEALQLVARYKGILIELELAEATVNRRLSALRSLVSYARRAGQCTWGLEDIKGEKVIAYRDTSGVDLEDFQKMLAIPDRETQLGKRDYAILALLWETALRRGELNRCNVGDWEPEEKALWIQGKGRGTQKERVTVGNVSAIALEDWLSTRKHLEDDDPLIVALDIVHWGQRLSTTSIYKVVRNIATKAGISKVMSPHRVRHSSITAALDATGGNVRAVQQLSRHAKPETVMRYDDNRKDLQGEVTGVLSRLLGEAED</sequence>
<evidence type="ECO:0000313" key="8">
    <source>
        <dbReference type="EMBL" id="ABW31914.1"/>
    </source>
</evidence>
<dbReference type="SUPFAM" id="SSF56349">
    <property type="entry name" value="DNA breaking-rejoining enzymes"/>
    <property type="match status" value="1"/>
</dbReference>
<reference evidence="8 9" key="1">
    <citation type="journal article" date="2008" name="Proc. Natl. Acad. Sci. U.S.A.">
        <title>Niche adaptation and genome expansion in the chlorophyll d-producing cyanobacterium Acaryochloris marina.</title>
        <authorList>
            <person name="Swingley W.D."/>
            <person name="Chen M."/>
            <person name="Cheung P.C."/>
            <person name="Conrad A.L."/>
            <person name="Dejesa L.C."/>
            <person name="Hao J."/>
            <person name="Honchak B.M."/>
            <person name="Karbach L.E."/>
            <person name="Kurdoglu A."/>
            <person name="Lahiri S."/>
            <person name="Mastrian S.D."/>
            <person name="Miyashita H."/>
            <person name="Page L."/>
            <person name="Ramakrishna P."/>
            <person name="Satoh S."/>
            <person name="Sattley W.M."/>
            <person name="Shimada Y."/>
            <person name="Taylor H.L."/>
            <person name="Tomo T."/>
            <person name="Tsuchiya T."/>
            <person name="Wang Z.T."/>
            <person name="Raymond J."/>
            <person name="Mimuro M."/>
            <person name="Blankenship R.E."/>
            <person name="Touchman J.W."/>
        </authorList>
    </citation>
    <scope>NUCLEOTIDE SEQUENCE [LARGE SCALE GENOMIC DNA]</scope>
    <source>
        <strain evidence="9">MBIC 11017</strain>
        <plasmid evidence="9">Plasmid pREB2</plasmid>
    </source>
</reference>
<keyword evidence="9" id="KW-1185">Reference proteome</keyword>
<dbReference type="CDD" id="cd01195">
    <property type="entry name" value="INT_C_like_5"/>
    <property type="match status" value="1"/>
</dbReference>
<geneLocation type="plasmid" evidence="8 9">
    <name>pREB2</name>
</geneLocation>
<dbReference type="OrthoDB" id="550438at2"/>
<evidence type="ECO:0000256" key="3">
    <source>
        <dbReference type="ARBA" id="ARBA00023125"/>
    </source>
</evidence>
<dbReference type="InterPro" id="IPR010998">
    <property type="entry name" value="Integrase_recombinase_N"/>
</dbReference>
<evidence type="ECO:0000256" key="5">
    <source>
        <dbReference type="PROSITE-ProRule" id="PRU01248"/>
    </source>
</evidence>
<gene>
    <name evidence="8" type="ordered locus">AM1_B0194</name>
</gene>
<dbReference type="PANTHER" id="PTHR30349">
    <property type="entry name" value="PHAGE INTEGRASE-RELATED"/>
    <property type="match status" value="1"/>
</dbReference>
<dbReference type="Proteomes" id="UP000000268">
    <property type="component" value="Plasmid pREB2"/>
</dbReference>
<dbReference type="Gene3D" id="1.10.150.130">
    <property type="match status" value="1"/>
</dbReference>
<evidence type="ECO:0000313" key="9">
    <source>
        <dbReference type="Proteomes" id="UP000000268"/>
    </source>
</evidence>
<accession>A8ZL87</accession>
<dbReference type="InterPro" id="IPR013762">
    <property type="entry name" value="Integrase-like_cat_sf"/>
</dbReference>
<proteinExistence type="inferred from homology"/>
<protein>
    <submittedName>
        <fullName evidence="8">Phage integrase family protein</fullName>
    </submittedName>
</protein>